<dbReference type="PROSITE" id="PS50977">
    <property type="entry name" value="HTH_TETR_2"/>
    <property type="match status" value="1"/>
</dbReference>
<keyword evidence="8" id="KW-1185">Reference proteome</keyword>
<evidence type="ECO:0000256" key="2">
    <source>
        <dbReference type="ARBA" id="ARBA00023125"/>
    </source>
</evidence>
<dbReference type="PRINTS" id="PR00455">
    <property type="entry name" value="HTHTETR"/>
</dbReference>
<gene>
    <name evidence="7" type="ORF">ACFPK8_17550</name>
</gene>
<dbReference type="InterPro" id="IPR009057">
    <property type="entry name" value="Homeodomain-like_sf"/>
</dbReference>
<evidence type="ECO:0000256" key="3">
    <source>
        <dbReference type="ARBA" id="ARBA00023163"/>
    </source>
</evidence>
<feature type="domain" description="HTH tetR-type" evidence="6">
    <location>
        <begin position="39"/>
        <end position="99"/>
    </location>
</feature>
<dbReference type="SUPFAM" id="SSF46689">
    <property type="entry name" value="Homeodomain-like"/>
    <property type="match status" value="1"/>
</dbReference>
<dbReference type="Gene3D" id="1.10.10.60">
    <property type="entry name" value="Homeodomain-like"/>
    <property type="match status" value="1"/>
</dbReference>
<dbReference type="Gene3D" id="1.10.357.10">
    <property type="entry name" value="Tetracycline Repressor, domain 2"/>
    <property type="match status" value="1"/>
</dbReference>
<dbReference type="RefSeq" id="WP_193119266.1">
    <property type="nucleotide sequence ID" value="NZ_BAAAIR010000033.1"/>
</dbReference>
<feature type="DNA-binding region" description="H-T-H motif" evidence="4">
    <location>
        <begin position="62"/>
        <end position="81"/>
    </location>
</feature>
<feature type="region of interest" description="Disordered" evidence="5">
    <location>
        <begin position="1"/>
        <end position="37"/>
    </location>
</feature>
<dbReference type="EMBL" id="JBHSLN010000087">
    <property type="protein sequence ID" value="MFC5299325.1"/>
    <property type="molecule type" value="Genomic_DNA"/>
</dbReference>
<evidence type="ECO:0000256" key="4">
    <source>
        <dbReference type="PROSITE-ProRule" id="PRU00335"/>
    </source>
</evidence>
<name>A0ABW0FL53_9MICO</name>
<dbReference type="Proteomes" id="UP001595937">
    <property type="component" value="Unassembled WGS sequence"/>
</dbReference>
<accession>A0ABW0FL53</accession>
<comment type="caution">
    <text evidence="7">The sequence shown here is derived from an EMBL/GenBank/DDBJ whole genome shotgun (WGS) entry which is preliminary data.</text>
</comment>
<dbReference type="InterPro" id="IPR050109">
    <property type="entry name" value="HTH-type_TetR-like_transc_reg"/>
</dbReference>
<dbReference type="InterPro" id="IPR001647">
    <property type="entry name" value="HTH_TetR"/>
</dbReference>
<evidence type="ECO:0000256" key="1">
    <source>
        <dbReference type="ARBA" id="ARBA00023015"/>
    </source>
</evidence>
<reference evidence="8" key="1">
    <citation type="journal article" date="2019" name="Int. J. Syst. Evol. Microbiol.">
        <title>The Global Catalogue of Microorganisms (GCM) 10K type strain sequencing project: providing services to taxonomists for standard genome sequencing and annotation.</title>
        <authorList>
            <consortium name="The Broad Institute Genomics Platform"/>
            <consortium name="The Broad Institute Genome Sequencing Center for Infectious Disease"/>
            <person name="Wu L."/>
            <person name="Ma J."/>
        </authorList>
    </citation>
    <scope>NUCLEOTIDE SEQUENCE [LARGE SCALE GENOMIC DNA]</scope>
    <source>
        <strain evidence="8">CGMCC 1.16455</strain>
    </source>
</reference>
<dbReference type="Pfam" id="PF00440">
    <property type="entry name" value="TetR_N"/>
    <property type="match status" value="1"/>
</dbReference>
<sequence>MNPASEEFTAKGSVQRAGDSRGAAARPSGASPDVARRSDRARRAILAATRDLVAEVGYSRLSIEGIASAAGVGKQTIYRWWRSKAEVLFDAILDVNSEPDGVVALPDTGDLEADLRTVLRGAVAELDDPATDRLQRAVTAEIQSDPALAEELVRRLLGPQLTATAVRLRSAIDTGQIDRTVDPSLATELLFGPIFHRWLLRTAELDDAFADGLLDLVLSGLRPRP</sequence>
<keyword evidence="2 4" id="KW-0238">DNA-binding</keyword>
<proteinExistence type="predicted"/>
<dbReference type="SUPFAM" id="SSF48498">
    <property type="entry name" value="Tetracyclin repressor-like, C-terminal domain"/>
    <property type="match status" value="1"/>
</dbReference>
<dbReference type="InterPro" id="IPR011075">
    <property type="entry name" value="TetR_C"/>
</dbReference>
<protein>
    <submittedName>
        <fullName evidence="7">TetR/AcrR family transcriptional regulator</fullName>
    </submittedName>
</protein>
<dbReference type="PANTHER" id="PTHR30055:SF148">
    <property type="entry name" value="TETR-FAMILY TRANSCRIPTIONAL REGULATOR"/>
    <property type="match status" value="1"/>
</dbReference>
<evidence type="ECO:0000313" key="7">
    <source>
        <dbReference type="EMBL" id="MFC5299325.1"/>
    </source>
</evidence>
<keyword evidence="1" id="KW-0805">Transcription regulation</keyword>
<dbReference type="InterPro" id="IPR036271">
    <property type="entry name" value="Tet_transcr_reg_TetR-rel_C_sf"/>
</dbReference>
<organism evidence="7 8">
    <name type="scientific">Brachybacterium tyrofermentans</name>
    <dbReference type="NCBI Taxonomy" id="47848"/>
    <lineage>
        <taxon>Bacteria</taxon>
        <taxon>Bacillati</taxon>
        <taxon>Actinomycetota</taxon>
        <taxon>Actinomycetes</taxon>
        <taxon>Micrococcales</taxon>
        <taxon>Dermabacteraceae</taxon>
        <taxon>Brachybacterium</taxon>
    </lineage>
</organism>
<feature type="compositionally biased region" description="Low complexity" evidence="5">
    <location>
        <begin position="16"/>
        <end position="33"/>
    </location>
</feature>
<evidence type="ECO:0000259" key="6">
    <source>
        <dbReference type="PROSITE" id="PS50977"/>
    </source>
</evidence>
<evidence type="ECO:0000313" key="8">
    <source>
        <dbReference type="Proteomes" id="UP001595937"/>
    </source>
</evidence>
<dbReference type="PANTHER" id="PTHR30055">
    <property type="entry name" value="HTH-TYPE TRANSCRIPTIONAL REGULATOR RUTR"/>
    <property type="match status" value="1"/>
</dbReference>
<keyword evidence="3" id="KW-0804">Transcription</keyword>
<dbReference type="Pfam" id="PF16859">
    <property type="entry name" value="TetR_C_11"/>
    <property type="match status" value="1"/>
</dbReference>
<evidence type="ECO:0000256" key="5">
    <source>
        <dbReference type="SAM" id="MobiDB-lite"/>
    </source>
</evidence>
<dbReference type="GeneID" id="303296978"/>